<dbReference type="STRING" id="105984.A0A427XUI2"/>
<dbReference type="InterPro" id="IPR036291">
    <property type="entry name" value="NAD(P)-bd_dom_sf"/>
</dbReference>
<dbReference type="Gene3D" id="3.40.50.720">
    <property type="entry name" value="NAD(P)-binding Rossmann-like Domain"/>
    <property type="match status" value="1"/>
</dbReference>
<protein>
    <recommendedName>
        <fullName evidence="3">D-xylose 1-dehydrogenase (NADP(+), D-xylono-1,5-lactone-forming)</fullName>
        <ecNumber evidence="3">1.1.1.179</ecNumber>
    </recommendedName>
    <alternativeName>
        <fullName evidence="4">D-xylose-NADP dehydrogenase</fullName>
    </alternativeName>
</protein>
<accession>A0A427XUI2</accession>
<dbReference type="EMBL" id="RSCE01000005">
    <property type="protein sequence ID" value="RSH82508.1"/>
    <property type="molecule type" value="Genomic_DNA"/>
</dbReference>
<feature type="domain" description="GFO/IDH/MocA-like oxidoreductase" evidence="7">
    <location>
        <begin position="167"/>
        <end position="291"/>
    </location>
</feature>
<dbReference type="InterPro" id="IPR050984">
    <property type="entry name" value="Gfo/Idh/MocA_domain"/>
</dbReference>
<comment type="catalytic activity">
    <reaction evidence="5">
        <text>D-xylose + NADP(+) = D-xylono-1,5-lactone + NADPH + H(+)</text>
        <dbReference type="Rhea" id="RHEA:22000"/>
        <dbReference type="ChEBI" id="CHEBI:15378"/>
        <dbReference type="ChEBI" id="CHEBI:15867"/>
        <dbReference type="ChEBI" id="CHEBI:53455"/>
        <dbReference type="ChEBI" id="CHEBI:57783"/>
        <dbReference type="ChEBI" id="CHEBI:58349"/>
        <dbReference type="EC" id="1.1.1.179"/>
    </reaction>
</comment>
<name>A0A427XUI2_9TREE</name>
<dbReference type="GO" id="GO:0047837">
    <property type="term" value="F:D-xylose 1-dehydrogenase (NADP+) activity"/>
    <property type="evidence" value="ECO:0007669"/>
    <property type="project" value="UniProtKB-EC"/>
</dbReference>
<dbReference type="SUPFAM" id="SSF55347">
    <property type="entry name" value="Glyceraldehyde-3-phosphate dehydrogenase-like, C-terminal domain"/>
    <property type="match status" value="1"/>
</dbReference>
<evidence type="ECO:0000256" key="4">
    <source>
        <dbReference type="ARBA" id="ARBA00042988"/>
    </source>
</evidence>
<comment type="caution">
    <text evidence="8">The sequence shown here is derived from an EMBL/GenBank/DDBJ whole genome shotgun (WGS) entry which is preliminary data.</text>
</comment>
<evidence type="ECO:0000313" key="8">
    <source>
        <dbReference type="EMBL" id="RSH82508.1"/>
    </source>
</evidence>
<evidence type="ECO:0000256" key="3">
    <source>
        <dbReference type="ARBA" id="ARBA00038984"/>
    </source>
</evidence>
<dbReference type="GO" id="GO:0000166">
    <property type="term" value="F:nucleotide binding"/>
    <property type="evidence" value="ECO:0007669"/>
    <property type="project" value="InterPro"/>
</dbReference>
<dbReference type="AlphaFoldDB" id="A0A427XUI2"/>
<keyword evidence="9" id="KW-1185">Reference proteome</keyword>
<comment type="similarity">
    <text evidence="1">Belongs to the Gfo/Idh/MocA family.</text>
</comment>
<dbReference type="InterPro" id="IPR000683">
    <property type="entry name" value="Gfo/Idh/MocA-like_OxRdtase_N"/>
</dbReference>
<evidence type="ECO:0000313" key="9">
    <source>
        <dbReference type="Proteomes" id="UP000279236"/>
    </source>
</evidence>
<sequence length="380" mass="41395">MTHNATESTPYVAQWGILGCGWISSEFAKDLCRSPAGRGASDISHAIVAVGSRSQAKADAFVAEFVPRGAAAQVDGLCKVEPRGHGSYAGVVNAPNVHIVYIGTTTSAHYDDARLVLEASKHCLVEKPATLNAAEWADLSTLAKKQGVFLMEGVWTRFNPCFLAIEKAILHDNVIGDIRCIYSDNSLDWHNKKPDSTRMLSAEQAGGSVLDLGPYPLVYTMMLMYRHPKNGLTPPAQVGSTMMLSRTGVDLASSVTLTFPQLEAIAYLTMNSLSSTPKQLHTRIVGTTGEILIKGWTSRPSKFWIRRLVDPAEGGVFLEDEEVDCAFDEFGLCFEADAVARCVRDGLLECPRLPHEDTLMTMGVRKQGGYEFLPGLEKVK</sequence>
<dbReference type="Pfam" id="PF22725">
    <property type="entry name" value="GFO_IDH_MocA_C3"/>
    <property type="match status" value="1"/>
</dbReference>
<evidence type="ECO:0000259" key="6">
    <source>
        <dbReference type="Pfam" id="PF01408"/>
    </source>
</evidence>
<keyword evidence="2" id="KW-0560">Oxidoreductase</keyword>
<dbReference type="EC" id="1.1.1.179" evidence="3"/>
<proteinExistence type="inferred from homology"/>
<evidence type="ECO:0000256" key="1">
    <source>
        <dbReference type="ARBA" id="ARBA00010928"/>
    </source>
</evidence>
<dbReference type="InterPro" id="IPR055170">
    <property type="entry name" value="GFO_IDH_MocA-like_dom"/>
</dbReference>
<dbReference type="OrthoDB" id="2129491at2759"/>
<dbReference type="Gene3D" id="3.30.360.10">
    <property type="entry name" value="Dihydrodipicolinate Reductase, domain 2"/>
    <property type="match status" value="1"/>
</dbReference>
<dbReference type="PANTHER" id="PTHR22604">
    <property type="entry name" value="OXIDOREDUCTASES"/>
    <property type="match status" value="1"/>
</dbReference>
<evidence type="ECO:0000259" key="7">
    <source>
        <dbReference type="Pfam" id="PF22725"/>
    </source>
</evidence>
<dbReference type="Pfam" id="PF01408">
    <property type="entry name" value="GFO_IDH_MocA"/>
    <property type="match status" value="1"/>
</dbReference>
<gene>
    <name evidence="8" type="ORF">EHS24_007488</name>
</gene>
<organism evidence="8 9">
    <name type="scientific">Apiotrichum porosum</name>
    <dbReference type="NCBI Taxonomy" id="105984"/>
    <lineage>
        <taxon>Eukaryota</taxon>
        <taxon>Fungi</taxon>
        <taxon>Dikarya</taxon>
        <taxon>Basidiomycota</taxon>
        <taxon>Agaricomycotina</taxon>
        <taxon>Tremellomycetes</taxon>
        <taxon>Trichosporonales</taxon>
        <taxon>Trichosporonaceae</taxon>
        <taxon>Apiotrichum</taxon>
    </lineage>
</organism>
<dbReference type="SUPFAM" id="SSF51735">
    <property type="entry name" value="NAD(P)-binding Rossmann-fold domains"/>
    <property type="match status" value="1"/>
</dbReference>
<dbReference type="PANTHER" id="PTHR22604:SF105">
    <property type="entry name" value="TRANS-1,2-DIHYDROBENZENE-1,2-DIOL DEHYDROGENASE"/>
    <property type="match status" value="1"/>
</dbReference>
<dbReference type="Proteomes" id="UP000279236">
    <property type="component" value="Unassembled WGS sequence"/>
</dbReference>
<dbReference type="RefSeq" id="XP_028476740.1">
    <property type="nucleotide sequence ID" value="XM_028622847.1"/>
</dbReference>
<evidence type="ECO:0000256" key="5">
    <source>
        <dbReference type="ARBA" id="ARBA00049233"/>
    </source>
</evidence>
<reference evidence="8 9" key="1">
    <citation type="submission" date="2018-11" db="EMBL/GenBank/DDBJ databases">
        <title>Genome sequence of Apiotrichum porosum DSM 27194.</title>
        <authorList>
            <person name="Aliyu H."/>
            <person name="Gorte O."/>
            <person name="Ochsenreither K."/>
        </authorList>
    </citation>
    <scope>NUCLEOTIDE SEQUENCE [LARGE SCALE GENOMIC DNA]</scope>
    <source>
        <strain evidence="8 9">DSM 27194</strain>
    </source>
</reference>
<feature type="domain" description="Gfo/Idh/MocA-like oxidoreductase N-terminal" evidence="6">
    <location>
        <begin position="15"/>
        <end position="153"/>
    </location>
</feature>
<dbReference type="GeneID" id="39592031"/>
<evidence type="ECO:0000256" key="2">
    <source>
        <dbReference type="ARBA" id="ARBA00023002"/>
    </source>
</evidence>